<protein>
    <submittedName>
        <fullName evidence="1">Uncharacterized protein</fullName>
    </submittedName>
</protein>
<name>A0A0E3DSR7_ENTCL</name>
<reference evidence="1" key="1">
    <citation type="journal article" date="2015" name="Antimicrob. Agents Chemother.">
        <title>Characterization of multiple NDM-1-producing Enterobacteriaceae isolates from the same patient.</title>
        <authorList>
            <person name="Tijet N."/>
            <person name="Richardson D."/>
            <person name="MacMullin G."/>
            <person name="Patel S.N."/>
            <person name="Melano R.G."/>
        </authorList>
    </citation>
    <scope>NUCLEOTIDE SEQUENCE</scope>
    <source>
        <strain evidence="1">GN574</strain>
        <plasmid evidence="1">pNDM-Ec1GN574</plasmid>
    </source>
</reference>
<evidence type="ECO:0000313" key="1">
    <source>
        <dbReference type="EMBL" id="AIM48445.1"/>
    </source>
</evidence>
<dbReference type="EMBL" id="KJ812998">
    <property type="protein sequence ID" value="AIM48445.1"/>
    <property type="molecule type" value="Genomic_DNA"/>
</dbReference>
<keyword evidence="1" id="KW-0614">Plasmid</keyword>
<organism evidence="1">
    <name type="scientific">Enterobacter cloacae</name>
    <dbReference type="NCBI Taxonomy" id="550"/>
    <lineage>
        <taxon>Bacteria</taxon>
        <taxon>Pseudomonadati</taxon>
        <taxon>Pseudomonadota</taxon>
        <taxon>Gammaproteobacteria</taxon>
        <taxon>Enterobacterales</taxon>
        <taxon>Enterobacteriaceae</taxon>
        <taxon>Enterobacter</taxon>
        <taxon>Enterobacter cloacae complex</taxon>
    </lineage>
</organism>
<dbReference type="AlphaFoldDB" id="A0A0E3DSR7"/>
<sequence>MAEDSADGVAHLVFLCRRAPVRFRRIRNLLFSDLRRNEE</sequence>
<accession>A0A0E3DSR7</accession>
<proteinExistence type="predicted"/>
<geneLocation type="plasmid" evidence="1">
    <name>pNDM-Ec1GN574</name>
</geneLocation>